<accession>A0A2I0R6Q5</accession>
<feature type="transmembrane region" description="Helical" evidence="9">
    <location>
        <begin position="151"/>
        <end position="171"/>
    </location>
</feature>
<evidence type="ECO:0000256" key="6">
    <source>
        <dbReference type="ARBA" id="ARBA00022777"/>
    </source>
</evidence>
<dbReference type="Proteomes" id="UP000236654">
    <property type="component" value="Unassembled WGS sequence"/>
</dbReference>
<evidence type="ECO:0000256" key="1">
    <source>
        <dbReference type="ARBA" id="ARBA00000085"/>
    </source>
</evidence>
<dbReference type="Pfam" id="PF07568">
    <property type="entry name" value="HisKA_2"/>
    <property type="match status" value="1"/>
</dbReference>
<dbReference type="Gene3D" id="3.30.450.20">
    <property type="entry name" value="PAS domain"/>
    <property type="match status" value="1"/>
</dbReference>
<evidence type="ECO:0000256" key="5">
    <source>
        <dbReference type="ARBA" id="ARBA00022741"/>
    </source>
</evidence>
<keyword evidence="5" id="KW-0547">Nucleotide-binding</keyword>
<evidence type="ECO:0000313" key="12">
    <source>
        <dbReference type="Proteomes" id="UP000236654"/>
    </source>
</evidence>
<keyword evidence="8" id="KW-0175">Coiled coil</keyword>
<sequence>MKKSIEYTDFQDKAKFKFVFRITLTFTVFSILLTIASYLNGDVFSYFYGMTFLLMLIGVITLQVFKVYKTVATLLFSFTSLVLCTSVFYIDDALHIQEALWMVVIILSAFFTLGKVWGVILLVFNVFIYVTYYNFLFRETMDERLDILPNSLFLMSIEFSVSMFLIGYVMFQYSLVNEYALKSTSKAYNELKKEKQTVERQNKEKTVLLQEIHHRVKNNLQVIVSLLRIQSKDLKSEEAKSSFQDAISRVLTMSLIHQKLYEKKSLVDVNIKDYINSLMDNLIKTGSVGMQIEYSLNSSLKSVSAKSIVPLGLIVNELVSNSIKHAFDKKGRIELSILSDNDSQFEMIYFDNGNWKENENETFGTQLIEIFTEQLDGTFSRKTNASGTFYHFNLNQDKKENNFK</sequence>
<evidence type="ECO:0000259" key="10">
    <source>
        <dbReference type="Pfam" id="PF07568"/>
    </source>
</evidence>
<feature type="domain" description="Signal transduction histidine kinase subgroup 2 dimerisation and phosphoacceptor" evidence="10">
    <location>
        <begin position="211"/>
        <end position="284"/>
    </location>
</feature>
<dbReference type="GO" id="GO:0005524">
    <property type="term" value="F:ATP binding"/>
    <property type="evidence" value="ECO:0007669"/>
    <property type="project" value="UniProtKB-KW"/>
</dbReference>
<evidence type="ECO:0000256" key="4">
    <source>
        <dbReference type="ARBA" id="ARBA00022679"/>
    </source>
</evidence>
<feature type="transmembrane region" description="Helical" evidence="9">
    <location>
        <begin position="102"/>
        <end position="130"/>
    </location>
</feature>
<proteinExistence type="predicted"/>
<dbReference type="RefSeq" id="WP_101333196.1">
    <property type="nucleotide sequence ID" value="NZ_PJNI01000001.1"/>
</dbReference>
<feature type="transmembrane region" description="Helical" evidence="9">
    <location>
        <begin position="45"/>
        <end position="65"/>
    </location>
</feature>
<evidence type="ECO:0000256" key="3">
    <source>
        <dbReference type="ARBA" id="ARBA00022553"/>
    </source>
</evidence>
<feature type="transmembrane region" description="Helical" evidence="9">
    <location>
        <begin position="72"/>
        <end position="90"/>
    </location>
</feature>
<gene>
    <name evidence="11" type="ORF">CW751_01555</name>
</gene>
<dbReference type="AlphaFoldDB" id="A0A2I0R6Q5"/>
<reference evidence="11 12" key="1">
    <citation type="submission" date="2017-12" db="EMBL/GenBank/DDBJ databases">
        <title>The draft genome sequence of Brumimicrobium saltpan LHR20.</title>
        <authorList>
            <person name="Do Z.-J."/>
            <person name="Luo H.-R."/>
        </authorList>
    </citation>
    <scope>NUCLEOTIDE SEQUENCE [LARGE SCALE GENOMIC DNA]</scope>
    <source>
        <strain evidence="11 12">LHR20</strain>
    </source>
</reference>
<comment type="caution">
    <text evidence="11">The sequence shown here is derived from an EMBL/GenBank/DDBJ whole genome shotgun (WGS) entry which is preliminary data.</text>
</comment>
<keyword evidence="6" id="KW-0418">Kinase</keyword>
<protein>
    <recommendedName>
        <fullName evidence="2">histidine kinase</fullName>
        <ecNumber evidence="2">2.7.13.3</ecNumber>
    </recommendedName>
</protein>
<dbReference type="EMBL" id="PJNI01000001">
    <property type="protein sequence ID" value="PKR82050.1"/>
    <property type="molecule type" value="Genomic_DNA"/>
</dbReference>
<dbReference type="SUPFAM" id="SSF55874">
    <property type="entry name" value="ATPase domain of HSP90 chaperone/DNA topoisomerase II/histidine kinase"/>
    <property type="match status" value="1"/>
</dbReference>
<dbReference type="InterPro" id="IPR036890">
    <property type="entry name" value="HATPase_C_sf"/>
</dbReference>
<comment type="catalytic activity">
    <reaction evidence="1">
        <text>ATP + protein L-histidine = ADP + protein N-phospho-L-histidine.</text>
        <dbReference type="EC" id="2.7.13.3"/>
    </reaction>
</comment>
<evidence type="ECO:0000313" key="11">
    <source>
        <dbReference type="EMBL" id="PKR82050.1"/>
    </source>
</evidence>
<dbReference type="GO" id="GO:0004673">
    <property type="term" value="F:protein histidine kinase activity"/>
    <property type="evidence" value="ECO:0007669"/>
    <property type="project" value="UniProtKB-EC"/>
</dbReference>
<keyword evidence="9" id="KW-1133">Transmembrane helix</keyword>
<evidence type="ECO:0000256" key="7">
    <source>
        <dbReference type="ARBA" id="ARBA00022840"/>
    </source>
</evidence>
<keyword evidence="7" id="KW-0067">ATP-binding</keyword>
<feature type="transmembrane region" description="Helical" evidence="9">
    <location>
        <begin position="18"/>
        <end position="39"/>
    </location>
</feature>
<evidence type="ECO:0000256" key="2">
    <source>
        <dbReference type="ARBA" id="ARBA00012438"/>
    </source>
</evidence>
<keyword evidence="3" id="KW-0597">Phosphoprotein</keyword>
<keyword evidence="9" id="KW-0812">Transmembrane</keyword>
<evidence type="ECO:0000256" key="9">
    <source>
        <dbReference type="SAM" id="Phobius"/>
    </source>
</evidence>
<evidence type="ECO:0000256" key="8">
    <source>
        <dbReference type="SAM" id="Coils"/>
    </source>
</evidence>
<organism evidence="11 12">
    <name type="scientific">Brumimicrobium salinarum</name>
    <dbReference type="NCBI Taxonomy" id="2058658"/>
    <lineage>
        <taxon>Bacteria</taxon>
        <taxon>Pseudomonadati</taxon>
        <taxon>Bacteroidota</taxon>
        <taxon>Flavobacteriia</taxon>
        <taxon>Flavobacteriales</taxon>
        <taxon>Crocinitomicaceae</taxon>
        <taxon>Brumimicrobium</taxon>
    </lineage>
</organism>
<feature type="coiled-coil region" evidence="8">
    <location>
        <begin position="181"/>
        <end position="211"/>
    </location>
</feature>
<dbReference type="OrthoDB" id="9767435at2"/>
<keyword evidence="12" id="KW-1185">Reference proteome</keyword>
<name>A0A2I0R6Q5_9FLAO</name>
<keyword evidence="9" id="KW-0472">Membrane</keyword>
<dbReference type="InterPro" id="IPR011495">
    <property type="entry name" value="Sig_transdc_His_kin_sub2_dim/P"/>
</dbReference>
<dbReference type="PANTHER" id="PTHR41523:SF8">
    <property type="entry name" value="ETHYLENE RESPONSE SENSOR PROTEIN"/>
    <property type="match status" value="1"/>
</dbReference>
<keyword evidence="4" id="KW-0808">Transferase</keyword>
<dbReference type="EC" id="2.7.13.3" evidence="2"/>
<dbReference type="PANTHER" id="PTHR41523">
    <property type="entry name" value="TWO-COMPONENT SYSTEM SENSOR PROTEIN"/>
    <property type="match status" value="1"/>
</dbReference>
<dbReference type="Gene3D" id="3.30.565.10">
    <property type="entry name" value="Histidine kinase-like ATPase, C-terminal domain"/>
    <property type="match status" value="1"/>
</dbReference>